<sequence length="517" mass="58459">MSNEIHSENPNTQSTVGQEFASNISVADLAIRSTAYTPPDTLPDTPIKTKRRVTFNLQDIQVQTIPAYDSASSSSSEISLDIIKPERISKKESYDALLQRKQFRRDHPNTSTITAATTTTATTTTAKPGYWYPLASGPILTHTPISSLERTESLINETIQRELYSHYPPPSPSISPDTNSALDEPTTTVAFDQIPISANKNTLIISPPSSLHEDPIWVDHPTLLLTPLPQEPRTSLFFIKILKAESLDFPIDSNDTESFCSIQYKKRSSTSPRQPLSHTMQFDHEMKIENVDPNELVAITIGVIKKEKSWFHRFRPSSDLERYMHEKDGSICQTIFSPGRFVVDDALDQKATLMLVNNWYGEGKSTFKQQRKKSIMREKAVGKIYIQCVYITAPISCSLPHTMDEALEGLNAKRFHETEWQSGYLFQIDARGRRRQYFTLIGGDLLAHMSPQDPVLYKIPLSKATKLTFDACLFQLDFDGESPIQFSCESLQEFNKWMAVLQVMVCKLPRLPAWIST</sequence>
<evidence type="ECO:0000313" key="2">
    <source>
        <dbReference type="EMBL" id="KAG2197958.1"/>
    </source>
</evidence>
<protein>
    <recommendedName>
        <fullName evidence="1">PH domain-containing protein</fullName>
    </recommendedName>
</protein>
<dbReference type="PANTHER" id="PTHR36100">
    <property type="entry name" value="BUD SITE SELECTION PROTEIN 4"/>
    <property type="match status" value="1"/>
</dbReference>
<comment type="caution">
    <text evidence="2">The sequence shown here is derived from an EMBL/GenBank/DDBJ whole genome shotgun (WGS) entry which is preliminary data.</text>
</comment>
<evidence type="ECO:0000259" key="1">
    <source>
        <dbReference type="PROSITE" id="PS50003"/>
    </source>
</evidence>
<dbReference type="SUPFAM" id="SSF50729">
    <property type="entry name" value="PH domain-like"/>
    <property type="match status" value="1"/>
</dbReference>
<dbReference type="GO" id="GO:0005525">
    <property type="term" value="F:GTP binding"/>
    <property type="evidence" value="ECO:0007669"/>
    <property type="project" value="TreeGrafter"/>
</dbReference>
<proteinExistence type="predicted"/>
<dbReference type="EMBL" id="JAEPRD010000119">
    <property type="protein sequence ID" value="KAG2197958.1"/>
    <property type="molecule type" value="Genomic_DNA"/>
</dbReference>
<dbReference type="InterPro" id="IPR052007">
    <property type="entry name" value="Bud4"/>
</dbReference>
<dbReference type="Proteomes" id="UP000603453">
    <property type="component" value="Unassembled WGS sequence"/>
</dbReference>
<feature type="domain" description="PH" evidence="1">
    <location>
        <begin position="418"/>
        <end position="506"/>
    </location>
</feature>
<evidence type="ECO:0000313" key="3">
    <source>
        <dbReference type="Proteomes" id="UP000603453"/>
    </source>
</evidence>
<name>A0A8H7QSI6_9FUNG</name>
<reference evidence="2" key="1">
    <citation type="submission" date="2020-12" db="EMBL/GenBank/DDBJ databases">
        <title>Metabolic potential, ecology and presence of endohyphal bacteria is reflected in genomic diversity of Mucoromycotina.</title>
        <authorList>
            <person name="Muszewska A."/>
            <person name="Okrasinska A."/>
            <person name="Steczkiewicz K."/>
            <person name="Drgas O."/>
            <person name="Orlowska M."/>
            <person name="Perlinska-Lenart U."/>
            <person name="Aleksandrzak-Piekarczyk T."/>
            <person name="Szatraj K."/>
            <person name="Zielenkiewicz U."/>
            <person name="Pilsyk S."/>
            <person name="Malc E."/>
            <person name="Mieczkowski P."/>
            <person name="Kruszewska J.S."/>
            <person name="Biernat P."/>
            <person name="Pawlowska J."/>
        </authorList>
    </citation>
    <scope>NUCLEOTIDE SEQUENCE</scope>
    <source>
        <strain evidence="2">WA0000017839</strain>
    </source>
</reference>
<organism evidence="2 3">
    <name type="scientific">Mucor saturninus</name>
    <dbReference type="NCBI Taxonomy" id="64648"/>
    <lineage>
        <taxon>Eukaryota</taxon>
        <taxon>Fungi</taxon>
        <taxon>Fungi incertae sedis</taxon>
        <taxon>Mucoromycota</taxon>
        <taxon>Mucoromycotina</taxon>
        <taxon>Mucoromycetes</taxon>
        <taxon>Mucorales</taxon>
        <taxon>Mucorineae</taxon>
        <taxon>Mucoraceae</taxon>
        <taxon>Mucor</taxon>
    </lineage>
</organism>
<accession>A0A8H7QSI6</accession>
<dbReference type="InterPro" id="IPR001849">
    <property type="entry name" value="PH_domain"/>
</dbReference>
<dbReference type="OrthoDB" id="2123378at2759"/>
<dbReference type="PANTHER" id="PTHR36100:SF1">
    <property type="entry name" value="BUD SITE SELECTION PROTEIN 4"/>
    <property type="match status" value="1"/>
</dbReference>
<keyword evidence="3" id="KW-1185">Reference proteome</keyword>
<gene>
    <name evidence="2" type="ORF">INT47_002985</name>
</gene>
<dbReference type="AlphaFoldDB" id="A0A8H7QSI6"/>
<dbReference type="PROSITE" id="PS50003">
    <property type="entry name" value="PH_DOMAIN"/>
    <property type="match status" value="1"/>
</dbReference>